<dbReference type="Proteomes" id="UP000002194">
    <property type="component" value="Chromosome"/>
</dbReference>
<dbReference type="PROSITE" id="PS51257">
    <property type="entry name" value="PROKAR_LIPOPROTEIN"/>
    <property type="match status" value="1"/>
</dbReference>
<dbReference type="EnsemblBacteria" id="AAS95844">
    <property type="protein sequence ID" value="AAS95844"/>
    <property type="gene ID" value="DVU_1366"/>
</dbReference>
<reference evidence="2 3" key="1">
    <citation type="journal article" date="2004" name="Nat. Biotechnol.">
        <title>The genome sequence of the anaerobic, sulfate-reducing bacterium Desulfovibrio vulgaris Hildenborough.</title>
        <authorList>
            <person name="Heidelberg J.F."/>
            <person name="Seshadri R."/>
            <person name="Haveman S.A."/>
            <person name="Hemme C.L."/>
            <person name="Paulsen I.T."/>
            <person name="Kolonay J.F."/>
            <person name="Eisen J.A."/>
            <person name="Ward N."/>
            <person name="Methe B."/>
            <person name="Brinkac L.M."/>
            <person name="Daugherty S.C."/>
            <person name="Deboy R.T."/>
            <person name="Dodson R.J."/>
            <person name="Durkin A.S."/>
            <person name="Madupu R."/>
            <person name="Nelson W.C."/>
            <person name="Sullivan S.A."/>
            <person name="Fouts D."/>
            <person name="Haft D.H."/>
            <person name="Selengut J."/>
            <person name="Peterson J.D."/>
            <person name="Davidsen T.M."/>
            <person name="Zafar N."/>
            <person name="Zhou L."/>
            <person name="Radune D."/>
            <person name="Dimitrov G."/>
            <person name="Hance M."/>
            <person name="Tran K."/>
            <person name="Khouri H."/>
            <person name="Gill J."/>
            <person name="Utterback T.R."/>
            <person name="Feldblyum T.V."/>
            <person name="Wall J.D."/>
            <person name="Voordouw G."/>
            <person name="Fraser C.M."/>
        </authorList>
    </citation>
    <scope>NUCLEOTIDE SEQUENCE [LARGE SCALE GENOMIC DNA]</scope>
    <source>
        <strain evidence="3">ATCC 29579 / DSM 644 / NCIMB 8303 / VKM B-1760 / Hildenborough</strain>
    </source>
</reference>
<keyword evidence="1" id="KW-0732">Signal</keyword>
<dbReference type="PaxDb" id="882-DVU_1366"/>
<keyword evidence="2" id="KW-0449">Lipoprotein</keyword>
<evidence type="ECO:0000313" key="3">
    <source>
        <dbReference type="Proteomes" id="UP000002194"/>
    </source>
</evidence>
<dbReference type="PATRIC" id="fig|882.5.peg.1277"/>
<name>Q72CB7_NITV2</name>
<accession>Q72CB7</accession>
<dbReference type="EMBL" id="AE017285">
    <property type="protein sequence ID" value="AAS95844.1"/>
    <property type="molecule type" value="Genomic_DNA"/>
</dbReference>
<feature type="signal peptide" evidence="1">
    <location>
        <begin position="1"/>
        <end position="17"/>
    </location>
</feature>
<proteinExistence type="predicted"/>
<evidence type="ECO:0000256" key="1">
    <source>
        <dbReference type="SAM" id="SignalP"/>
    </source>
</evidence>
<dbReference type="AlphaFoldDB" id="Q72CB7"/>
<organism evidence="2 3">
    <name type="scientific">Nitratidesulfovibrio vulgaris (strain ATCC 29579 / DSM 644 / CCUG 34227 / NCIMB 8303 / VKM B-1760 / Hildenborough)</name>
    <name type="common">Desulfovibrio vulgaris</name>
    <dbReference type="NCBI Taxonomy" id="882"/>
    <lineage>
        <taxon>Bacteria</taxon>
        <taxon>Pseudomonadati</taxon>
        <taxon>Thermodesulfobacteriota</taxon>
        <taxon>Desulfovibrionia</taxon>
        <taxon>Desulfovibrionales</taxon>
        <taxon>Desulfovibrionaceae</taxon>
        <taxon>Nitratidesulfovibrio</taxon>
    </lineage>
</organism>
<keyword evidence="3" id="KW-1185">Reference proteome</keyword>
<dbReference type="eggNOG" id="ENOG50344JF">
    <property type="taxonomic scope" value="Bacteria"/>
</dbReference>
<dbReference type="OrthoDB" id="5470220at2"/>
<sequence>MRFRHLLNMFGAAFVCACTLSFIAPDVCEARRVDVGWQDSGPVKTRAQALGEAFALAAVDESLDILRVSLPEARRVALQEYLAASSSEFVRSYHEEGMTQVEGGGYRMSVEVDLNREHLKERLKQAGIYYTTDSEIPCNLQVSGDADSQARVKRLQLVAGIVTRPGASLRCVIKPSGKGWYGTLDDAGVASSASGATAEEVWARLWPDYLARRTMPATASGTQEAIVRVWGWLTPDGTEVFDKTLRDWDRALTGAALAEVSMRPDGMAGVWRVQLVDRAELERRLAEYATPRKLRFEISAP</sequence>
<feature type="chain" id="PRO_5004285183" evidence="1">
    <location>
        <begin position="18"/>
        <end position="301"/>
    </location>
</feature>
<protein>
    <submittedName>
        <fullName evidence="2">Lipoprotein, putative</fullName>
    </submittedName>
</protein>
<gene>
    <name evidence="2" type="ordered locus">DVU_1366</name>
</gene>
<dbReference type="RefSeq" id="WP_010938661.1">
    <property type="nucleotide sequence ID" value="NC_002937.3"/>
</dbReference>
<dbReference type="HOGENOM" id="CLU_070763_0_0_7"/>
<dbReference type="KEGG" id="dvu:DVU_1366"/>
<evidence type="ECO:0000313" key="2">
    <source>
        <dbReference type="EMBL" id="AAS95844.1"/>
    </source>
</evidence>